<dbReference type="Proteomes" id="UP000800041">
    <property type="component" value="Unassembled WGS sequence"/>
</dbReference>
<name>A0A6G1H4S6_9PEZI</name>
<organism evidence="2 3">
    <name type="scientific">Aulographum hederae CBS 113979</name>
    <dbReference type="NCBI Taxonomy" id="1176131"/>
    <lineage>
        <taxon>Eukaryota</taxon>
        <taxon>Fungi</taxon>
        <taxon>Dikarya</taxon>
        <taxon>Ascomycota</taxon>
        <taxon>Pezizomycotina</taxon>
        <taxon>Dothideomycetes</taxon>
        <taxon>Pleosporomycetidae</taxon>
        <taxon>Aulographales</taxon>
        <taxon>Aulographaceae</taxon>
    </lineage>
</organism>
<gene>
    <name evidence="2" type="ORF">K402DRAFT_419514</name>
</gene>
<evidence type="ECO:0000313" key="3">
    <source>
        <dbReference type="Proteomes" id="UP000800041"/>
    </source>
</evidence>
<keyword evidence="3" id="KW-1185">Reference proteome</keyword>
<evidence type="ECO:0000256" key="1">
    <source>
        <dbReference type="SAM" id="MobiDB-lite"/>
    </source>
</evidence>
<proteinExistence type="predicted"/>
<feature type="region of interest" description="Disordered" evidence="1">
    <location>
        <begin position="1"/>
        <end position="26"/>
    </location>
</feature>
<dbReference type="EMBL" id="ML977149">
    <property type="protein sequence ID" value="KAF1988155.1"/>
    <property type="molecule type" value="Genomic_DNA"/>
</dbReference>
<reference evidence="2" key="1">
    <citation type="journal article" date="2020" name="Stud. Mycol.">
        <title>101 Dothideomycetes genomes: a test case for predicting lifestyles and emergence of pathogens.</title>
        <authorList>
            <person name="Haridas S."/>
            <person name="Albert R."/>
            <person name="Binder M."/>
            <person name="Bloem J."/>
            <person name="Labutti K."/>
            <person name="Salamov A."/>
            <person name="Andreopoulos B."/>
            <person name="Baker S."/>
            <person name="Barry K."/>
            <person name="Bills G."/>
            <person name="Bluhm B."/>
            <person name="Cannon C."/>
            <person name="Castanera R."/>
            <person name="Culley D."/>
            <person name="Daum C."/>
            <person name="Ezra D."/>
            <person name="Gonzalez J."/>
            <person name="Henrissat B."/>
            <person name="Kuo A."/>
            <person name="Liang C."/>
            <person name="Lipzen A."/>
            <person name="Lutzoni F."/>
            <person name="Magnuson J."/>
            <person name="Mondo S."/>
            <person name="Nolan M."/>
            <person name="Ohm R."/>
            <person name="Pangilinan J."/>
            <person name="Park H.-J."/>
            <person name="Ramirez L."/>
            <person name="Alfaro M."/>
            <person name="Sun H."/>
            <person name="Tritt A."/>
            <person name="Yoshinaga Y."/>
            <person name="Zwiers L.-H."/>
            <person name="Turgeon B."/>
            <person name="Goodwin S."/>
            <person name="Spatafora J."/>
            <person name="Crous P."/>
            <person name="Grigoriev I."/>
        </authorList>
    </citation>
    <scope>NUCLEOTIDE SEQUENCE</scope>
    <source>
        <strain evidence="2">CBS 113979</strain>
    </source>
</reference>
<dbReference type="AlphaFoldDB" id="A0A6G1H4S6"/>
<evidence type="ECO:0000313" key="2">
    <source>
        <dbReference type="EMBL" id="KAF1988155.1"/>
    </source>
</evidence>
<accession>A0A6G1H4S6</accession>
<protein>
    <submittedName>
        <fullName evidence="2">Uncharacterized protein</fullName>
    </submittedName>
</protein>
<sequence length="60" mass="6480">MYHVAGRYGKAGRRPRKPEESGDYGDYGGRLAEKMDWFKATGTGGAVQPTGGDANMDTIQ</sequence>